<sequence length="280" mass="30588">MNTKGSHWLIDYRGMTGDGDLGYLISARALVGTYRSHNNVAALVRQMEAIVEKVDRPIINIVGHGQPGLVGAGCGNSIAGPEFYLAGDLSDYFAPIHGKVEAIIFWGCDIGAERPGAEFLQDMARGTRALCMAQTGLVCCCPDRGFFLPEKTPWQVALPYGKDVECPQLIKRPPRHRDKGRPVSLIGDDGTPVDASCLESAEFDEGGSSDLARKIIIQAESDSTLDTQCKLGAFVTRKICARFDKIATARKFNILNHRILEDVHSGQYYFLSPEITEALL</sequence>
<accession>A0A4R2I595</accession>
<gene>
    <name evidence="1" type="ORF">EV148_10927</name>
</gene>
<dbReference type="AlphaFoldDB" id="A0A4R2I595"/>
<evidence type="ECO:0000313" key="2">
    <source>
        <dbReference type="Proteomes" id="UP000294862"/>
    </source>
</evidence>
<evidence type="ECO:0008006" key="3">
    <source>
        <dbReference type="Google" id="ProtNLM"/>
    </source>
</evidence>
<dbReference type="EMBL" id="SLWQ01000009">
    <property type="protein sequence ID" value="TCO37675.1"/>
    <property type="molecule type" value="Genomic_DNA"/>
</dbReference>
<organism evidence="1 2">
    <name type="scientific">Dokdonella fugitiva</name>
    <dbReference type="NCBI Taxonomy" id="328517"/>
    <lineage>
        <taxon>Bacteria</taxon>
        <taxon>Pseudomonadati</taxon>
        <taxon>Pseudomonadota</taxon>
        <taxon>Gammaproteobacteria</taxon>
        <taxon>Lysobacterales</taxon>
        <taxon>Rhodanobacteraceae</taxon>
        <taxon>Dokdonella</taxon>
    </lineage>
</organism>
<keyword evidence="2" id="KW-1185">Reference proteome</keyword>
<evidence type="ECO:0000313" key="1">
    <source>
        <dbReference type="EMBL" id="TCO37675.1"/>
    </source>
</evidence>
<comment type="caution">
    <text evidence="1">The sequence shown here is derived from an EMBL/GenBank/DDBJ whole genome shotgun (WGS) entry which is preliminary data.</text>
</comment>
<reference evidence="1 2" key="1">
    <citation type="journal article" date="2015" name="Stand. Genomic Sci.">
        <title>Genomic Encyclopedia of Bacterial and Archaeal Type Strains, Phase III: the genomes of soil and plant-associated and newly described type strains.</title>
        <authorList>
            <person name="Whitman W.B."/>
            <person name="Woyke T."/>
            <person name="Klenk H.P."/>
            <person name="Zhou Y."/>
            <person name="Lilburn T.G."/>
            <person name="Beck B.J."/>
            <person name="De Vos P."/>
            <person name="Vandamme P."/>
            <person name="Eisen J.A."/>
            <person name="Garrity G."/>
            <person name="Hugenholtz P."/>
            <person name="Kyrpides N.C."/>
        </authorList>
    </citation>
    <scope>NUCLEOTIDE SEQUENCE [LARGE SCALE GENOMIC DNA]</scope>
    <source>
        <strain evidence="1 2">A3</strain>
    </source>
</reference>
<protein>
    <recommendedName>
        <fullName evidence="3">DUF4347 domain-containing protein</fullName>
    </recommendedName>
</protein>
<name>A0A4R2I595_9GAMM</name>
<dbReference type="RefSeq" id="WP_131999646.1">
    <property type="nucleotide sequence ID" value="NZ_SLWQ01000009.1"/>
</dbReference>
<proteinExistence type="predicted"/>
<dbReference type="Proteomes" id="UP000294862">
    <property type="component" value="Unassembled WGS sequence"/>
</dbReference>